<gene>
    <name evidence="8" type="ORF">DI536_33335</name>
</gene>
<comment type="subcellular location">
    <subcellularLocation>
        <location evidence="1">Membrane</location>
        <topology evidence="1">Multi-pass membrane protein</topology>
    </subcellularLocation>
</comment>
<feature type="transmembrane region" description="Helical" evidence="6">
    <location>
        <begin position="470"/>
        <end position="492"/>
    </location>
</feature>
<evidence type="ECO:0000256" key="2">
    <source>
        <dbReference type="ARBA" id="ARBA00022692"/>
    </source>
</evidence>
<keyword evidence="4 6" id="KW-0472">Membrane</keyword>
<accession>A0A2W5V4L1</accession>
<dbReference type="PANTHER" id="PTHR43471">
    <property type="entry name" value="ABC TRANSPORTER PERMEASE"/>
    <property type="match status" value="1"/>
</dbReference>
<dbReference type="GO" id="GO:0140359">
    <property type="term" value="F:ABC-type transporter activity"/>
    <property type="evidence" value="ECO:0007669"/>
    <property type="project" value="InterPro"/>
</dbReference>
<dbReference type="AlphaFoldDB" id="A0A2W5V4L1"/>
<sequence>MRGALERAEAAHFHRAGGGSRPRGVRARRTDGHARPGGVTRHSRARAAGEGAGQSRALLDASNGRSPVPLHETGVHARRPRRGARHRDRAAATERKSGAHRRVPPLRRGPAVSAWRLLLHKELLDIVRDRRTLALTVLLPVLLYPGLLLLMSGIIAAGSQRLKNEQLTVAVVGDATKALLSRRDAPAKTTYEFMSREEAEAKLRAQKLAAAVVAPQATQQHLDEGGQASVQVLYTRRFDRSVEALERLKPVLESLNAETLKVRLEARQLEPGFVQPVKLEAVDLDFQKDLGPLLASRLLPIVLLMMLMIGALYPAVDLTAGEKERGTLETLLVAAVRPVDVMAAKYLTVAIVAVVSALANLAAMGLTFGVGLSMGPVNTTFRLGITQVLVMLACLVPAALLFAGVSLAVSSTARTFKEGQSLMTPVLLVGLAPALLSQMPGIELTNVTALIPLLNVALLIKASVLGNATALQVLLTVGSVLAFAFIALKAAASAFNSEVFRFGGKGTGTQSKPSKPV</sequence>
<evidence type="ECO:0000256" key="4">
    <source>
        <dbReference type="ARBA" id="ARBA00023136"/>
    </source>
</evidence>
<dbReference type="EMBL" id="QFQP01000050">
    <property type="protein sequence ID" value="PZR04941.1"/>
    <property type="molecule type" value="Genomic_DNA"/>
</dbReference>
<feature type="transmembrane region" description="Helical" evidence="6">
    <location>
        <begin position="133"/>
        <end position="157"/>
    </location>
</feature>
<feature type="transmembrane region" description="Helical" evidence="6">
    <location>
        <begin position="298"/>
        <end position="316"/>
    </location>
</feature>
<evidence type="ECO:0000313" key="9">
    <source>
        <dbReference type="Proteomes" id="UP000249061"/>
    </source>
</evidence>
<name>A0A2W5V4L1_9BACT</name>
<dbReference type="InterPro" id="IPR013525">
    <property type="entry name" value="ABC2_TM"/>
</dbReference>
<feature type="region of interest" description="Disordered" evidence="5">
    <location>
        <begin position="1"/>
        <end position="105"/>
    </location>
</feature>
<keyword evidence="3 6" id="KW-1133">Transmembrane helix</keyword>
<protein>
    <recommendedName>
        <fullName evidence="7">ABC-2 type transporter transmembrane domain-containing protein</fullName>
    </recommendedName>
</protein>
<evidence type="ECO:0000256" key="1">
    <source>
        <dbReference type="ARBA" id="ARBA00004141"/>
    </source>
</evidence>
<reference evidence="8 9" key="1">
    <citation type="submission" date="2017-08" db="EMBL/GenBank/DDBJ databases">
        <title>Infants hospitalized years apart are colonized by the same room-sourced microbial strains.</title>
        <authorList>
            <person name="Brooks B."/>
            <person name="Olm M.R."/>
            <person name="Firek B.A."/>
            <person name="Baker R."/>
            <person name="Thomas B.C."/>
            <person name="Morowitz M.J."/>
            <person name="Banfield J.F."/>
        </authorList>
    </citation>
    <scope>NUCLEOTIDE SEQUENCE [LARGE SCALE GENOMIC DNA]</scope>
    <source>
        <strain evidence="8">S2_003_000_R2_14</strain>
    </source>
</reference>
<dbReference type="PANTHER" id="PTHR43471:SF3">
    <property type="entry name" value="ABC TRANSPORTER PERMEASE PROTEIN NATB"/>
    <property type="match status" value="1"/>
</dbReference>
<keyword evidence="2 6" id="KW-0812">Transmembrane</keyword>
<comment type="caution">
    <text evidence="8">The sequence shown here is derived from an EMBL/GenBank/DDBJ whole genome shotgun (WGS) entry which is preliminary data.</text>
</comment>
<proteinExistence type="predicted"/>
<dbReference type="Proteomes" id="UP000249061">
    <property type="component" value="Unassembled WGS sequence"/>
</dbReference>
<evidence type="ECO:0000259" key="7">
    <source>
        <dbReference type="Pfam" id="PF12698"/>
    </source>
</evidence>
<evidence type="ECO:0000256" key="5">
    <source>
        <dbReference type="SAM" id="MobiDB-lite"/>
    </source>
</evidence>
<evidence type="ECO:0000256" key="6">
    <source>
        <dbReference type="SAM" id="Phobius"/>
    </source>
</evidence>
<feature type="transmembrane region" description="Helical" evidence="6">
    <location>
        <begin position="444"/>
        <end position="464"/>
    </location>
</feature>
<feature type="compositionally biased region" description="Basic and acidic residues" evidence="5">
    <location>
        <begin position="1"/>
        <end position="12"/>
    </location>
</feature>
<feature type="transmembrane region" description="Helical" evidence="6">
    <location>
        <begin position="346"/>
        <end position="372"/>
    </location>
</feature>
<feature type="compositionally biased region" description="Basic residues" evidence="5">
    <location>
        <begin position="76"/>
        <end position="88"/>
    </location>
</feature>
<evidence type="ECO:0000313" key="8">
    <source>
        <dbReference type="EMBL" id="PZR04941.1"/>
    </source>
</evidence>
<dbReference type="GO" id="GO:0016020">
    <property type="term" value="C:membrane"/>
    <property type="evidence" value="ECO:0007669"/>
    <property type="project" value="UniProtKB-SubCell"/>
</dbReference>
<feature type="transmembrane region" description="Helical" evidence="6">
    <location>
        <begin position="421"/>
        <end position="437"/>
    </location>
</feature>
<evidence type="ECO:0000256" key="3">
    <source>
        <dbReference type="ARBA" id="ARBA00022989"/>
    </source>
</evidence>
<organism evidence="8 9">
    <name type="scientific">Archangium gephyra</name>
    <dbReference type="NCBI Taxonomy" id="48"/>
    <lineage>
        <taxon>Bacteria</taxon>
        <taxon>Pseudomonadati</taxon>
        <taxon>Myxococcota</taxon>
        <taxon>Myxococcia</taxon>
        <taxon>Myxococcales</taxon>
        <taxon>Cystobacterineae</taxon>
        <taxon>Archangiaceae</taxon>
        <taxon>Archangium</taxon>
    </lineage>
</organism>
<feature type="transmembrane region" description="Helical" evidence="6">
    <location>
        <begin position="384"/>
        <end position="409"/>
    </location>
</feature>
<dbReference type="Pfam" id="PF12698">
    <property type="entry name" value="ABC2_membrane_3"/>
    <property type="match status" value="1"/>
</dbReference>
<feature type="domain" description="ABC-2 type transporter transmembrane" evidence="7">
    <location>
        <begin position="130"/>
        <end position="489"/>
    </location>
</feature>